<dbReference type="NCBIfam" id="TIGR01470">
    <property type="entry name" value="cysG_Nterm"/>
    <property type="match status" value="1"/>
</dbReference>
<evidence type="ECO:0000256" key="6">
    <source>
        <dbReference type="ARBA" id="ARBA00047561"/>
    </source>
</evidence>
<dbReference type="UniPathway" id="UPA00262">
    <property type="reaction ID" value="UER00222"/>
</dbReference>
<dbReference type="GO" id="GO:0043115">
    <property type="term" value="F:precorrin-2 dehydrogenase activity"/>
    <property type="evidence" value="ECO:0007669"/>
    <property type="project" value="UniProtKB-EC"/>
</dbReference>
<name>A0A510VM56_9LACO</name>
<reference evidence="7 8" key="1">
    <citation type="submission" date="2019-07" db="EMBL/GenBank/DDBJ databases">
        <title>Whole genome shotgun sequence of Lactobacillus siliginis NBRC 101315.</title>
        <authorList>
            <person name="Hosoyama A."/>
            <person name="Uohara A."/>
            <person name="Ohji S."/>
            <person name="Ichikawa N."/>
        </authorList>
    </citation>
    <scope>NUCLEOTIDE SEQUENCE [LARGE SCALE GENOMIC DNA]</scope>
    <source>
        <strain evidence="7 8">NBRC 101315</strain>
    </source>
</reference>
<dbReference type="RefSeq" id="WP_057810012.1">
    <property type="nucleotide sequence ID" value="NZ_BJUD01000002.1"/>
</dbReference>
<evidence type="ECO:0000256" key="1">
    <source>
        <dbReference type="ARBA" id="ARBA00005010"/>
    </source>
</evidence>
<dbReference type="Proteomes" id="UP000321429">
    <property type="component" value="Unassembled WGS sequence"/>
</dbReference>
<comment type="caution">
    <text evidence="7">The sequence shown here is derived from an EMBL/GenBank/DDBJ whole genome shotgun (WGS) entry which is preliminary data.</text>
</comment>
<evidence type="ECO:0000313" key="7">
    <source>
        <dbReference type="EMBL" id="GEK27876.1"/>
    </source>
</evidence>
<dbReference type="InterPro" id="IPR006367">
    <property type="entry name" value="Sirohaem_synthase_N"/>
</dbReference>
<dbReference type="Gene3D" id="3.30.160.110">
    <property type="entry name" value="Siroheme synthase, domain 2"/>
    <property type="match status" value="1"/>
</dbReference>
<dbReference type="InterPro" id="IPR028161">
    <property type="entry name" value="Met8-like"/>
</dbReference>
<proteinExistence type="predicted"/>
<dbReference type="Gene3D" id="3.40.50.720">
    <property type="entry name" value="NAD(P)-binding Rossmann-like Domain"/>
    <property type="match status" value="1"/>
</dbReference>
<dbReference type="OrthoDB" id="9773765at2"/>
<dbReference type="EC" id="1.3.1.76" evidence="2"/>
<dbReference type="GO" id="GO:0004325">
    <property type="term" value="F:ferrochelatase activity"/>
    <property type="evidence" value="ECO:0007669"/>
    <property type="project" value="InterPro"/>
</dbReference>
<dbReference type="AlphaFoldDB" id="A0A510VM56"/>
<sequence>MKNPYPVVLNLANRPVLVVGGGRIAARKIQALLEANAKVTVISPSLSRKIDPKKVHWISREYLSNDLTGYSLIFAATGDLLVNRQVTEDAQDNQWVNDISNKYDSNFFNVAVVRHEDYVIGISTTGKSPSAAKKLKERIQAWLVKGN</sequence>
<gene>
    <name evidence="7" type="ORF">LSI01_01870</name>
</gene>
<comment type="catalytic activity">
    <reaction evidence="6">
        <text>precorrin-2 + NAD(+) = sirohydrochlorin + NADH + 2 H(+)</text>
        <dbReference type="Rhea" id="RHEA:15613"/>
        <dbReference type="ChEBI" id="CHEBI:15378"/>
        <dbReference type="ChEBI" id="CHEBI:57540"/>
        <dbReference type="ChEBI" id="CHEBI:57945"/>
        <dbReference type="ChEBI" id="CHEBI:58351"/>
        <dbReference type="ChEBI" id="CHEBI:58827"/>
        <dbReference type="EC" id="1.3.1.76"/>
    </reaction>
</comment>
<dbReference type="Pfam" id="PF13241">
    <property type="entry name" value="NAD_binding_7"/>
    <property type="match status" value="1"/>
</dbReference>
<dbReference type="SUPFAM" id="SSF75615">
    <property type="entry name" value="Siroheme synthase middle domains-like"/>
    <property type="match status" value="1"/>
</dbReference>
<evidence type="ECO:0000313" key="8">
    <source>
        <dbReference type="Proteomes" id="UP000321429"/>
    </source>
</evidence>
<dbReference type="SUPFAM" id="SSF51735">
    <property type="entry name" value="NAD(P)-binding Rossmann-fold domains"/>
    <property type="match status" value="1"/>
</dbReference>
<evidence type="ECO:0000256" key="5">
    <source>
        <dbReference type="ARBA" id="ARBA00023244"/>
    </source>
</evidence>
<protein>
    <recommendedName>
        <fullName evidence="2">precorrin-2 dehydrogenase</fullName>
        <ecNumber evidence="2">1.3.1.76</ecNumber>
    </recommendedName>
</protein>
<dbReference type="PANTHER" id="PTHR35330">
    <property type="entry name" value="SIROHEME BIOSYNTHESIS PROTEIN MET8"/>
    <property type="match status" value="1"/>
</dbReference>
<evidence type="ECO:0000256" key="2">
    <source>
        <dbReference type="ARBA" id="ARBA00012400"/>
    </source>
</evidence>
<dbReference type="PANTHER" id="PTHR35330:SF1">
    <property type="entry name" value="SIROHEME BIOSYNTHESIS PROTEIN MET8"/>
    <property type="match status" value="1"/>
</dbReference>
<keyword evidence="4" id="KW-0520">NAD</keyword>
<keyword evidence="3" id="KW-0560">Oxidoreductase</keyword>
<accession>A0A510VM56</accession>
<evidence type="ECO:0000256" key="4">
    <source>
        <dbReference type="ARBA" id="ARBA00023027"/>
    </source>
</evidence>
<comment type="pathway">
    <text evidence="1">Porphyrin-containing compound metabolism; siroheme biosynthesis; sirohydrochlorin from precorrin-2: step 1/1.</text>
</comment>
<keyword evidence="5" id="KW-0627">Porphyrin biosynthesis</keyword>
<dbReference type="GO" id="GO:0019354">
    <property type="term" value="P:siroheme biosynthetic process"/>
    <property type="evidence" value="ECO:0007669"/>
    <property type="project" value="UniProtKB-UniPathway"/>
</dbReference>
<dbReference type="InterPro" id="IPR036291">
    <property type="entry name" value="NAD(P)-bd_dom_sf"/>
</dbReference>
<organism evidence="7 8">
    <name type="scientific">Furfurilactobacillus siliginis</name>
    <dbReference type="NCBI Taxonomy" id="348151"/>
    <lineage>
        <taxon>Bacteria</taxon>
        <taxon>Bacillati</taxon>
        <taxon>Bacillota</taxon>
        <taxon>Bacilli</taxon>
        <taxon>Lactobacillales</taxon>
        <taxon>Lactobacillaceae</taxon>
        <taxon>Furfurilactobacillus</taxon>
    </lineage>
</organism>
<dbReference type="EMBL" id="BJUD01000002">
    <property type="protein sequence ID" value="GEK27876.1"/>
    <property type="molecule type" value="Genomic_DNA"/>
</dbReference>
<evidence type="ECO:0000256" key="3">
    <source>
        <dbReference type="ARBA" id="ARBA00023002"/>
    </source>
</evidence>